<dbReference type="InterPro" id="IPR020829">
    <property type="entry name" value="GlycerAld_3-P_DH_cat"/>
</dbReference>
<dbReference type="EC" id="1.2.1.-" evidence="8"/>
<dbReference type="PROSITE" id="PS00071">
    <property type="entry name" value="GAPDH"/>
    <property type="match status" value="1"/>
</dbReference>
<feature type="binding site" evidence="4">
    <location>
        <position position="241"/>
    </location>
    <ligand>
        <name>D-glyceraldehyde 3-phosphate</name>
        <dbReference type="ChEBI" id="CHEBI:59776"/>
    </ligand>
</feature>
<dbReference type="RefSeq" id="WP_092471393.1">
    <property type="nucleotide sequence ID" value="NZ_FOOX01000007.1"/>
</dbReference>
<evidence type="ECO:0000313" key="11">
    <source>
        <dbReference type="Proteomes" id="UP000199337"/>
    </source>
</evidence>
<organism evidence="10 11">
    <name type="scientific">Desulfotruncus arcticus DSM 17038</name>
    <dbReference type="NCBI Taxonomy" id="1121424"/>
    <lineage>
        <taxon>Bacteria</taxon>
        <taxon>Bacillati</taxon>
        <taxon>Bacillota</taxon>
        <taxon>Clostridia</taxon>
        <taxon>Eubacteriales</taxon>
        <taxon>Desulfallaceae</taxon>
        <taxon>Desulfotruncus</taxon>
    </lineage>
</organism>
<dbReference type="EMBL" id="FOOX01000007">
    <property type="protein sequence ID" value="SFG62544.1"/>
    <property type="molecule type" value="Genomic_DNA"/>
</dbReference>
<dbReference type="CDD" id="cd05214">
    <property type="entry name" value="GAPDH_I_N"/>
    <property type="match status" value="1"/>
</dbReference>
<feature type="binding site" evidence="4">
    <location>
        <position position="190"/>
    </location>
    <ligand>
        <name>D-glyceraldehyde 3-phosphate</name>
        <dbReference type="ChEBI" id="CHEBI:59776"/>
    </ligand>
</feature>
<keyword evidence="2 8" id="KW-0560">Oxidoreductase</keyword>
<feature type="binding site" evidence="4">
    <location>
        <begin position="159"/>
        <end position="161"/>
    </location>
    <ligand>
        <name>D-glyceraldehyde 3-phosphate</name>
        <dbReference type="ChEBI" id="CHEBI:59776"/>
    </ligand>
</feature>
<evidence type="ECO:0000256" key="1">
    <source>
        <dbReference type="ARBA" id="ARBA00007406"/>
    </source>
</evidence>
<dbReference type="GO" id="GO:0051287">
    <property type="term" value="F:NAD binding"/>
    <property type="evidence" value="ECO:0007669"/>
    <property type="project" value="InterPro"/>
</dbReference>
<dbReference type="STRING" id="341036.SAMN05660649_02167"/>
<comment type="similarity">
    <text evidence="1 7">Belongs to the glyceraldehyde-3-phosphate dehydrogenase family.</text>
</comment>
<gene>
    <name evidence="10" type="ORF">SAMN05660649_02167</name>
</gene>
<dbReference type="FunFam" id="3.40.50.720:FF:000001">
    <property type="entry name" value="Glyceraldehyde-3-phosphate dehydrogenase"/>
    <property type="match status" value="1"/>
</dbReference>
<evidence type="ECO:0000256" key="7">
    <source>
        <dbReference type="RuleBase" id="RU000397"/>
    </source>
</evidence>
<feature type="domain" description="Glyceraldehyde 3-phosphate dehydrogenase NAD(P) binding" evidence="9">
    <location>
        <begin position="3"/>
        <end position="160"/>
    </location>
</feature>
<dbReference type="NCBIfam" id="TIGR01534">
    <property type="entry name" value="GAPDH-I"/>
    <property type="match status" value="1"/>
</dbReference>
<dbReference type="SUPFAM" id="SSF55347">
    <property type="entry name" value="Glyceraldehyde-3-phosphate dehydrogenase-like, C-terminal domain"/>
    <property type="match status" value="1"/>
</dbReference>
<dbReference type="GO" id="GO:0006006">
    <property type="term" value="P:glucose metabolic process"/>
    <property type="evidence" value="ECO:0007669"/>
    <property type="project" value="InterPro"/>
</dbReference>
<dbReference type="Gene3D" id="3.30.360.10">
    <property type="entry name" value="Dihydrodipicolinate Reductase, domain 2"/>
    <property type="match status" value="1"/>
</dbReference>
<evidence type="ECO:0000256" key="6">
    <source>
        <dbReference type="PIRSR" id="PIRSR000149-4"/>
    </source>
</evidence>
<feature type="binding site" evidence="5">
    <location>
        <position position="128"/>
    </location>
    <ligand>
        <name>NAD(+)</name>
        <dbReference type="ChEBI" id="CHEBI:57540"/>
    </ligand>
</feature>
<dbReference type="CDD" id="cd18126">
    <property type="entry name" value="GAPDH_I_C"/>
    <property type="match status" value="1"/>
</dbReference>
<dbReference type="FunFam" id="3.30.360.10:FF:000002">
    <property type="entry name" value="Glyceraldehyde-3-phosphate dehydrogenase"/>
    <property type="match status" value="1"/>
</dbReference>
<dbReference type="InterPro" id="IPR020831">
    <property type="entry name" value="GlycerAld/Erythrose_P_DH"/>
</dbReference>
<feature type="binding site" evidence="5">
    <location>
        <position position="323"/>
    </location>
    <ligand>
        <name>NAD(+)</name>
        <dbReference type="ChEBI" id="CHEBI:57540"/>
    </ligand>
</feature>
<dbReference type="InterPro" id="IPR020828">
    <property type="entry name" value="GlycerAld_3-P_DH_NAD(P)-bd"/>
</dbReference>
<keyword evidence="5" id="KW-0520">NAD</keyword>
<dbReference type="InterPro" id="IPR006424">
    <property type="entry name" value="Glyceraldehyde-3-P_DH_1"/>
</dbReference>
<name>A0A1I2TBY5_9FIRM</name>
<evidence type="ECO:0000313" key="10">
    <source>
        <dbReference type="EMBL" id="SFG62544.1"/>
    </source>
</evidence>
<dbReference type="PIRSF" id="PIRSF000149">
    <property type="entry name" value="GAP_DH"/>
    <property type="match status" value="1"/>
</dbReference>
<dbReference type="PANTHER" id="PTHR43148">
    <property type="entry name" value="GLYCERALDEHYDE-3-PHOSPHATE DEHYDROGENASE 2"/>
    <property type="match status" value="1"/>
</dbReference>
<feature type="site" description="Activates thiol group during catalysis" evidence="6">
    <location>
        <position position="187"/>
    </location>
</feature>
<keyword evidence="11" id="KW-1185">Reference proteome</keyword>
<feature type="active site" description="Nucleophile" evidence="3">
    <location>
        <position position="160"/>
    </location>
</feature>
<evidence type="ECO:0000259" key="9">
    <source>
        <dbReference type="SMART" id="SM00846"/>
    </source>
</evidence>
<dbReference type="Pfam" id="PF02800">
    <property type="entry name" value="Gp_dh_C"/>
    <property type="match status" value="1"/>
</dbReference>
<dbReference type="Pfam" id="PF00044">
    <property type="entry name" value="Gp_dh_N"/>
    <property type="match status" value="1"/>
</dbReference>
<dbReference type="AlphaFoldDB" id="A0A1I2TBY5"/>
<protein>
    <recommendedName>
        <fullName evidence="8">Glyceraldehyde-3-phosphate dehydrogenase</fullName>
        <ecNumber evidence="8">1.2.1.-</ecNumber>
    </recommendedName>
</protein>
<dbReference type="InterPro" id="IPR036291">
    <property type="entry name" value="NAD(P)-bd_dom_sf"/>
</dbReference>
<dbReference type="Gene3D" id="3.40.50.720">
    <property type="entry name" value="NAD(P)-binding Rossmann-like Domain"/>
    <property type="match status" value="1"/>
</dbReference>
<dbReference type="SUPFAM" id="SSF51735">
    <property type="entry name" value="NAD(P)-binding Rossmann-fold domains"/>
    <property type="match status" value="1"/>
</dbReference>
<feature type="binding site" evidence="4">
    <location>
        <begin position="218"/>
        <end position="219"/>
    </location>
    <ligand>
        <name>D-glyceraldehyde 3-phosphate</name>
        <dbReference type="ChEBI" id="CHEBI:59776"/>
    </ligand>
</feature>
<dbReference type="SMART" id="SM00846">
    <property type="entry name" value="Gp_dh_N"/>
    <property type="match status" value="1"/>
</dbReference>
<evidence type="ECO:0000256" key="8">
    <source>
        <dbReference type="RuleBase" id="RU361160"/>
    </source>
</evidence>
<dbReference type="GO" id="GO:0016620">
    <property type="term" value="F:oxidoreductase activity, acting on the aldehyde or oxo group of donors, NAD or NADP as acceptor"/>
    <property type="evidence" value="ECO:0007669"/>
    <property type="project" value="InterPro"/>
</dbReference>
<sequence length="343" mass="37149">MAVRIGINGFGRIGRLVLRVALRRPDIEVVAVNHKSRRLPMDEEFAPKLAHTLKYDSIHGRLEEEIVGHKDTISVNGKKIKLLSNGDPAALPWGDLGVDLVVESTGIFNSPDKASSHLKGGAKKVVISAPAKGECLTVVMGVNEELYDPAIHNVVSNASCTTNCLAPVAKVLHKNFGIVKGLMTTVHAVTNNQQILDMPSKDVRRGRAATMSIIPTTTGAAKAVALVLPELKGKLNGMAMRVPTLNVSVVDLVAQLQKKATREEINAVLKNASENELKGILAYSELPLVSVDYTSDSHSSIVDGLSTMVMDDDMVKILSWYDNEWGYSNRVVDLVEYIAKRGI</sequence>
<keyword evidence="5" id="KW-0547">Nucleotide-binding</keyword>
<reference evidence="11" key="1">
    <citation type="submission" date="2016-10" db="EMBL/GenBank/DDBJ databases">
        <authorList>
            <person name="Varghese N."/>
            <person name="Submissions S."/>
        </authorList>
    </citation>
    <scope>NUCLEOTIDE SEQUENCE [LARGE SCALE GENOMIC DNA]</scope>
    <source>
        <strain evidence="11">DSM 17038</strain>
    </source>
</reference>
<dbReference type="PRINTS" id="PR00078">
    <property type="entry name" value="G3PDHDRGNASE"/>
</dbReference>
<dbReference type="InterPro" id="IPR020830">
    <property type="entry name" value="GlycerAld_3-P_DH_AS"/>
</dbReference>
<dbReference type="OrthoDB" id="9803304at2"/>
<evidence type="ECO:0000256" key="4">
    <source>
        <dbReference type="PIRSR" id="PIRSR000149-2"/>
    </source>
</evidence>
<evidence type="ECO:0000256" key="5">
    <source>
        <dbReference type="PIRSR" id="PIRSR000149-3"/>
    </source>
</evidence>
<dbReference type="GO" id="GO:0050661">
    <property type="term" value="F:NADP binding"/>
    <property type="evidence" value="ECO:0007669"/>
    <property type="project" value="InterPro"/>
</dbReference>
<dbReference type="Proteomes" id="UP000199337">
    <property type="component" value="Unassembled WGS sequence"/>
</dbReference>
<evidence type="ECO:0000256" key="3">
    <source>
        <dbReference type="PIRSR" id="PIRSR000149-1"/>
    </source>
</evidence>
<feature type="binding site" evidence="5">
    <location>
        <begin position="12"/>
        <end position="13"/>
    </location>
    <ligand>
        <name>NAD(+)</name>
        <dbReference type="ChEBI" id="CHEBI:57540"/>
    </ligand>
</feature>
<proteinExistence type="inferred from homology"/>
<accession>A0A1I2TBY5</accession>
<evidence type="ECO:0000256" key="2">
    <source>
        <dbReference type="ARBA" id="ARBA00023002"/>
    </source>
</evidence>